<evidence type="ECO:0000313" key="2">
    <source>
        <dbReference type="EMBL" id="EJK44259.1"/>
    </source>
</evidence>
<keyword evidence="3" id="KW-1185">Reference proteome</keyword>
<proteinExistence type="predicted"/>
<reference evidence="2 3" key="1">
    <citation type="journal article" date="2012" name="Genome Biol.">
        <title>Genome and low-iron response of an oceanic diatom adapted to chronic iron limitation.</title>
        <authorList>
            <person name="Lommer M."/>
            <person name="Specht M."/>
            <person name="Roy A.S."/>
            <person name="Kraemer L."/>
            <person name="Andreson R."/>
            <person name="Gutowska M.A."/>
            <person name="Wolf J."/>
            <person name="Bergner S.V."/>
            <person name="Schilhabel M.B."/>
            <person name="Klostermeier U.C."/>
            <person name="Beiko R.G."/>
            <person name="Rosenstiel P."/>
            <person name="Hippler M."/>
            <person name="Laroche J."/>
        </authorList>
    </citation>
    <scope>NUCLEOTIDE SEQUENCE [LARGE SCALE GENOMIC DNA]</scope>
    <source>
        <strain evidence="2 3">CCMP1005</strain>
    </source>
</reference>
<name>K0R0I5_THAOC</name>
<sequence length="130" mass="14266">MDRGRGGRPHRPAPGPDARLRGLRARLPRPPVGPVGRRDGVQLGGVLGGVVLPRREEAGPERRRAKRRAPRRDHGDVPPVRPAGSAEDRRLAVLGRRWLRGARHPAARPRRGGVLRARLRPHEAVKAIAV</sequence>
<gene>
    <name evidence="2" type="ORF">THAOC_37216</name>
</gene>
<feature type="non-terminal residue" evidence="2">
    <location>
        <position position="130"/>
    </location>
</feature>
<feature type="compositionally biased region" description="Basic and acidic residues" evidence="1">
    <location>
        <begin position="53"/>
        <end position="62"/>
    </location>
</feature>
<dbReference type="Proteomes" id="UP000266841">
    <property type="component" value="Unassembled WGS sequence"/>
</dbReference>
<accession>K0R0I5</accession>
<comment type="caution">
    <text evidence="2">The sequence shown here is derived from an EMBL/GenBank/DDBJ whole genome shotgun (WGS) entry which is preliminary data.</text>
</comment>
<dbReference type="AlphaFoldDB" id="K0R0I5"/>
<organism evidence="2 3">
    <name type="scientific">Thalassiosira oceanica</name>
    <name type="common">Marine diatom</name>
    <dbReference type="NCBI Taxonomy" id="159749"/>
    <lineage>
        <taxon>Eukaryota</taxon>
        <taxon>Sar</taxon>
        <taxon>Stramenopiles</taxon>
        <taxon>Ochrophyta</taxon>
        <taxon>Bacillariophyta</taxon>
        <taxon>Coscinodiscophyceae</taxon>
        <taxon>Thalassiosirophycidae</taxon>
        <taxon>Thalassiosirales</taxon>
        <taxon>Thalassiosiraceae</taxon>
        <taxon>Thalassiosira</taxon>
    </lineage>
</organism>
<feature type="compositionally biased region" description="Basic residues" evidence="1">
    <location>
        <begin position="1"/>
        <end position="11"/>
    </location>
</feature>
<evidence type="ECO:0000313" key="3">
    <source>
        <dbReference type="Proteomes" id="UP000266841"/>
    </source>
</evidence>
<evidence type="ECO:0000256" key="1">
    <source>
        <dbReference type="SAM" id="MobiDB-lite"/>
    </source>
</evidence>
<protein>
    <submittedName>
        <fullName evidence="2">Uncharacterized protein</fullName>
    </submittedName>
</protein>
<feature type="region of interest" description="Disordered" evidence="1">
    <location>
        <begin position="1"/>
        <end position="88"/>
    </location>
</feature>
<dbReference type="EMBL" id="AGNL01049960">
    <property type="protein sequence ID" value="EJK44259.1"/>
    <property type="molecule type" value="Genomic_DNA"/>
</dbReference>